<evidence type="ECO:0000313" key="2">
    <source>
        <dbReference type="EMBL" id="TMR13046.1"/>
    </source>
</evidence>
<gene>
    <name evidence="2" type="ORF">ETD85_57875</name>
</gene>
<feature type="region of interest" description="Disordered" evidence="1">
    <location>
        <begin position="32"/>
        <end position="67"/>
    </location>
</feature>
<evidence type="ECO:0000313" key="3">
    <source>
        <dbReference type="Proteomes" id="UP000306628"/>
    </source>
</evidence>
<dbReference type="Proteomes" id="UP000306628">
    <property type="component" value="Unassembled WGS sequence"/>
</dbReference>
<sequence length="67" mass="7041">MATLHLTRPDAVFCGNGGVPTGLVPARTPAWQDARDRAAPADPLRWPTVTRHAATGPHAVLTGEETS</sequence>
<accession>A0A5S4FTE2</accession>
<dbReference type="EMBL" id="VCKX01000434">
    <property type="protein sequence ID" value="TMR13046.1"/>
    <property type="molecule type" value="Genomic_DNA"/>
</dbReference>
<proteinExistence type="predicted"/>
<protein>
    <submittedName>
        <fullName evidence="2">Uncharacterized protein</fullName>
    </submittedName>
</protein>
<organism evidence="2 3">
    <name type="scientific">Nonomuraea zeae</name>
    <dbReference type="NCBI Taxonomy" id="1642303"/>
    <lineage>
        <taxon>Bacteria</taxon>
        <taxon>Bacillati</taxon>
        <taxon>Actinomycetota</taxon>
        <taxon>Actinomycetes</taxon>
        <taxon>Streptosporangiales</taxon>
        <taxon>Streptosporangiaceae</taxon>
        <taxon>Nonomuraea</taxon>
    </lineage>
</organism>
<name>A0A5S4FTE2_9ACTN</name>
<reference evidence="2 3" key="1">
    <citation type="submission" date="2019-05" db="EMBL/GenBank/DDBJ databases">
        <title>Draft genome sequence of Nonomuraea zeae DSM 100528.</title>
        <authorList>
            <person name="Saricaoglu S."/>
            <person name="Isik K."/>
        </authorList>
    </citation>
    <scope>NUCLEOTIDE SEQUENCE [LARGE SCALE GENOMIC DNA]</scope>
    <source>
        <strain evidence="2 3">DSM 100528</strain>
    </source>
</reference>
<keyword evidence="3" id="KW-1185">Reference proteome</keyword>
<comment type="caution">
    <text evidence="2">The sequence shown here is derived from an EMBL/GenBank/DDBJ whole genome shotgun (WGS) entry which is preliminary data.</text>
</comment>
<dbReference type="RefSeq" id="WP_138698338.1">
    <property type="nucleotide sequence ID" value="NZ_JBHSAZ010000096.1"/>
</dbReference>
<dbReference type="AlphaFoldDB" id="A0A5S4FTE2"/>
<evidence type="ECO:0000256" key="1">
    <source>
        <dbReference type="SAM" id="MobiDB-lite"/>
    </source>
</evidence>